<dbReference type="EMBL" id="JAHRIP010038177">
    <property type="protein sequence ID" value="MEQ2295017.1"/>
    <property type="molecule type" value="Genomic_DNA"/>
</dbReference>
<comment type="caution">
    <text evidence="1">The sequence shown here is derived from an EMBL/GenBank/DDBJ whole genome shotgun (WGS) entry which is preliminary data.</text>
</comment>
<accession>A0ABV0YMD5</accession>
<gene>
    <name evidence="1" type="ORF">AMECASPLE_009821</name>
</gene>
<name>A0ABV0YMD5_9TELE</name>
<proteinExistence type="predicted"/>
<keyword evidence="2" id="KW-1185">Reference proteome</keyword>
<sequence length="86" mass="9568">MTAKKRAEKKTEDFTYHEREGCCCVGLRGWCSGRAGETQLGAAVQVGLAQHGFIQEFTANKNGCSYVRTLIFFILSCDEVRTSREA</sequence>
<evidence type="ECO:0000313" key="1">
    <source>
        <dbReference type="EMBL" id="MEQ2295017.1"/>
    </source>
</evidence>
<dbReference type="Proteomes" id="UP001469553">
    <property type="component" value="Unassembled WGS sequence"/>
</dbReference>
<evidence type="ECO:0000313" key="2">
    <source>
        <dbReference type="Proteomes" id="UP001469553"/>
    </source>
</evidence>
<reference evidence="1 2" key="1">
    <citation type="submission" date="2021-06" db="EMBL/GenBank/DDBJ databases">
        <authorList>
            <person name="Palmer J.M."/>
        </authorList>
    </citation>
    <scope>NUCLEOTIDE SEQUENCE [LARGE SCALE GENOMIC DNA]</scope>
    <source>
        <strain evidence="1 2">AS_MEX2019</strain>
        <tissue evidence="1">Muscle</tissue>
    </source>
</reference>
<protein>
    <submittedName>
        <fullName evidence="1">Uncharacterized protein</fullName>
    </submittedName>
</protein>
<organism evidence="1 2">
    <name type="scientific">Ameca splendens</name>
    <dbReference type="NCBI Taxonomy" id="208324"/>
    <lineage>
        <taxon>Eukaryota</taxon>
        <taxon>Metazoa</taxon>
        <taxon>Chordata</taxon>
        <taxon>Craniata</taxon>
        <taxon>Vertebrata</taxon>
        <taxon>Euteleostomi</taxon>
        <taxon>Actinopterygii</taxon>
        <taxon>Neopterygii</taxon>
        <taxon>Teleostei</taxon>
        <taxon>Neoteleostei</taxon>
        <taxon>Acanthomorphata</taxon>
        <taxon>Ovalentaria</taxon>
        <taxon>Atherinomorphae</taxon>
        <taxon>Cyprinodontiformes</taxon>
        <taxon>Goodeidae</taxon>
        <taxon>Ameca</taxon>
    </lineage>
</organism>